<evidence type="ECO:0000313" key="7">
    <source>
        <dbReference type="Proteomes" id="UP000028181"/>
    </source>
</evidence>
<reference evidence="7" key="1">
    <citation type="journal article" date="2014" name="BMC Genomics">
        <title>Genome sequencing of two Neorhizobium galegae strains reveals a noeT gene responsible for the unusual acetylation of the nodulation factors.</title>
        <authorList>
            <person name="Osterman J."/>
            <person name="Marsh J."/>
            <person name="Laine P.K."/>
            <person name="Zeng Z."/>
            <person name="Alatalo E."/>
            <person name="Sullivan J.T."/>
            <person name="Young J.P."/>
            <person name="Thomas-Oates J."/>
            <person name="Paulin L."/>
            <person name="Lindstrom K."/>
        </authorList>
    </citation>
    <scope>NUCLEOTIDE SEQUENCE [LARGE SCALE GENOMIC DNA]</scope>
    <source>
        <strain evidence="7">HAMBI 540</strain>
    </source>
</reference>
<evidence type="ECO:0000256" key="3">
    <source>
        <dbReference type="ARBA" id="ARBA00023163"/>
    </source>
</evidence>
<dbReference type="PATRIC" id="fig|1028800.3.peg.3864"/>
<evidence type="ECO:0000313" key="6">
    <source>
        <dbReference type="EMBL" id="CDN49965.1"/>
    </source>
</evidence>
<dbReference type="AlphaFoldDB" id="A0A068SY06"/>
<dbReference type="GO" id="GO:0000976">
    <property type="term" value="F:transcription cis-regulatory region binding"/>
    <property type="evidence" value="ECO:0007669"/>
    <property type="project" value="TreeGrafter"/>
</dbReference>
<dbReference type="Pfam" id="PF00440">
    <property type="entry name" value="TetR_N"/>
    <property type="match status" value="1"/>
</dbReference>
<proteinExistence type="predicted"/>
<keyword evidence="3" id="KW-0804">Transcription</keyword>
<evidence type="ECO:0000259" key="5">
    <source>
        <dbReference type="PROSITE" id="PS50977"/>
    </source>
</evidence>
<evidence type="ECO:0000256" key="1">
    <source>
        <dbReference type="ARBA" id="ARBA00023015"/>
    </source>
</evidence>
<dbReference type="PROSITE" id="PS50977">
    <property type="entry name" value="HTH_TETR_2"/>
    <property type="match status" value="1"/>
</dbReference>
<dbReference type="PANTHER" id="PTHR30055:SF234">
    <property type="entry name" value="HTH-TYPE TRANSCRIPTIONAL REGULATOR BETI"/>
    <property type="match status" value="1"/>
</dbReference>
<feature type="DNA-binding region" description="H-T-H motif" evidence="4">
    <location>
        <begin position="35"/>
        <end position="54"/>
    </location>
</feature>
<sequence length="202" mass="22588">MNDVKKTERVNQKKRTRVELLRTARQLIEAGGHPSVAEVADAAGISRATAYRYFSTPDEMVHEAVLDAVADSVRLPDNLAMSGSVEERLDEMVAQIFRMVAENESVFRTFLATSITNDTQVRRGGRRLPWLAEALEPVRPRLSKEAFDRLIHGLSMLTGIESLVVLRDICNVDPQEGERIVRWSAQAMLAKALAEETSIARE</sequence>
<dbReference type="Gene3D" id="1.10.357.10">
    <property type="entry name" value="Tetracycline Repressor, domain 2"/>
    <property type="match status" value="1"/>
</dbReference>
<dbReference type="Proteomes" id="UP000028181">
    <property type="component" value="Chromosome I"/>
</dbReference>
<dbReference type="GO" id="GO:0003700">
    <property type="term" value="F:DNA-binding transcription factor activity"/>
    <property type="evidence" value="ECO:0007669"/>
    <property type="project" value="TreeGrafter"/>
</dbReference>
<dbReference type="InterPro" id="IPR050109">
    <property type="entry name" value="HTH-type_TetR-like_transc_reg"/>
</dbReference>
<accession>A0A068SY06</accession>
<keyword evidence="7" id="KW-1185">Reference proteome</keyword>
<name>A0A068SY06_NEOGA</name>
<dbReference type="PANTHER" id="PTHR30055">
    <property type="entry name" value="HTH-TYPE TRANSCRIPTIONAL REGULATOR RUTR"/>
    <property type="match status" value="1"/>
</dbReference>
<dbReference type="InterPro" id="IPR009057">
    <property type="entry name" value="Homeodomain-like_sf"/>
</dbReference>
<protein>
    <submittedName>
        <fullName evidence="6">Bacterial regulatory s, tetR family protein</fullName>
    </submittedName>
</protein>
<dbReference type="KEGG" id="ngg:RG540_CH38090"/>
<dbReference type="eggNOG" id="COG1309">
    <property type="taxonomic scope" value="Bacteria"/>
</dbReference>
<keyword evidence="2 4" id="KW-0238">DNA-binding</keyword>
<dbReference type="SUPFAM" id="SSF46689">
    <property type="entry name" value="Homeodomain-like"/>
    <property type="match status" value="1"/>
</dbReference>
<gene>
    <name evidence="6" type="ORF">RG540_CH38090</name>
</gene>
<evidence type="ECO:0000256" key="4">
    <source>
        <dbReference type="PROSITE-ProRule" id="PRU00335"/>
    </source>
</evidence>
<evidence type="ECO:0000256" key="2">
    <source>
        <dbReference type="ARBA" id="ARBA00023125"/>
    </source>
</evidence>
<keyword evidence="1" id="KW-0805">Transcription regulation</keyword>
<organism evidence="6 7">
    <name type="scientific">Neorhizobium galegae bv. orientalis str. HAMBI 540</name>
    <dbReference type="NCBI Taxonomy" id="1028800"/>
    <lineage>
        <taxon>Bacteria</taxon>
        <taxon>Pseudomonadati</taxon>
        <taxon>Pseudomonadota</taxon>
        <taxon>Alphaproteobacteria</taxon>
        <taxon>Hyphomicrobiales</taxon>
        <taxon>Rhizobiaceae</taxon>
        <taxon>Rhizobium/Agrobacterium group</taxon>
        <taxon>Neorhizobium</taxon>
    </lineage>
</organism>
<feature type="domain" description="HTH tetR-type" evidence="5">
    <location>
        <begin position="14"/>
        <end position="72"/>
    </location>
</feature>
<dbReference type="InterPro" id="IPR001647">
    <property type="entry name" value="HTH_TetR"/>
</dbReference>
<dbReference type="EMBL" id="HG938353">
    <property type="protein sequence ID" value="CDN49965.1"/>
    <property type="molecule type" value="Genomic_DNA"/>
</dbReference>
<dbReference type="HOGENOM" id="CLU_084981_0_0_5"/>